<protein>
    <submittedName>
        <fullName evidence="1">Uncharacterized protein</fullName>
    </submittedName>
</protein>
<keyword evidence="2" id="KW-1185">Reference proteome</keyword>
<dbReference type="Proteomes" id="UP001163603">
    <property type="component" value="Chromosome 7"/>
</dbReference>
<name>A0ACC0YH61_9ROSI</name>
<sequence>MFGISSFYDKFSISIFGHDIYTFDFNFCSGFGSNIESVGTDVFGNVFVIYIICVAVILFYFLVAEMQVYLQSNTEILKKRDEKLQETKQSTHFEKLRKDLQNEVINEKYKQSETGETNIENLFDGLSEDRRKAMSVDLYFEQLRKVKEFRNWDEASVKDLCACLKPVFFSEQTCIFRENDPIDKMIFVVQGKLWIYTSDSNEDSRNDSSNTVLDRQRNDPLNEVKIFL</sequence>
<dbReference type="EMBL" id="CM047742">
    <property type="protein sequence ID" value="KAJ0035217.1"/>
    <property type="molecule type" value="Genomic_DNA"/>
</dbReference>
<evidence type="ECO:0000313" key="2">
    <source>
        <dbReference type="Proteomes" id="UP001163603"/>
    </source>
</evidence>
<comment type="caution">
    <text evidence="1">The sequence shown here is derived from an EMBL/GenBank/DDBJ whole genome shotgun (WGS) entry which is preliminary data.</text>
</comment>
<evidence type="ECO:0000313" key="1">
    <source>
        <dbReference type="EMBL" id="KAJ0035217.1"/>
    </source>
</evidence>
<reference evidence="2" key="1">
    <citation type="journal article" date="2023" name="G3 (Bethesda)">
        <title>Genome assembly and association tests identify interacting loci associated with vigor, precocity, and sex in interspecific pistachio rootstocks.</title>
        <authorList>
            <person name="Palmer W."/>
            <person name="Jacygrad E."/>
            <person name="Sagayaradj S."/>
            <person name="Cavanaugh K."/>
            <person name="Han R."/>
            <person name="Bertier L."/>
            <person name="Beede B."/>
            <person name="Kafkas S."/>
            <person name="Golino D."/>
            <person name="Preece J."/>
            <person name="Michelmore R."/>
        </authorList>
    </citation>
    <scope>NUCLEOTIDE SEQUENCE [LARGE SCALE GENOMIC DNA]</scope>
</reference>
<accession>A0ACC0YH61</accession>
<gene>
    <name evidence="1" type="ORF">Pint_26414</name>
</gene>
<proteinExistence type="predicted"/>
<organism evidence="1 2">
    <name type="scientific">Pistacia integerrima</name>
    <dbReference type="NCBI Taxonomy" id="434235"/>
    <lineage>
        <taxon>Eukaryota</taxon>
        <taxon>Viridiplantae</taxon>
        <taxon>Streptophyta</taxon>
        <taxon>Embryophyta</taxon>
        <taxon>Tracheophyta</taxon>
        <taxon>Spermatophyta</taxon>
        <taxon>Magnoliopsida</taxon>
        <taxon>eudicotyledons</taxon>
        <taxon>Gunneridae</taxon>
        <taxon>Pentapetalae</taxon>
        <taxon>rosids</taxon>
        <taxon>malvids</taxon>
        <taxon>Sapindales</taxon>
        <taxon>Anacardiaceae</taxon>
        <taxon>Pistacia</taxon>
    </lineage>
</organism>